<dbReference type="Pfam" id="PF07729">
    <property type="entry name" value="FCD"/>
    <property type="match status" value="1"/>
</dbReference>
<evidence type="ECO:0000256" key="4">
    <source>
        <dbReference type="SAM" id="MobiDB-lite"/>
    </source>
</evidence>
<dbReference type="AlphaFoldDB" id="A0A932I0D6"/>
<evidence type="ECO:0000256" key="3">
    <source>
        <dbReference type="ARBA" id="ARBA00023163"/>
    </source>
</evidence>
<dbReference type="PANTHER" id="PTHR43537">
    <property type="entry name" value="TRANSCRIPTIONAL REGULATOR, GNTR FAMILY"/>
    <property type="match status" value="1"/>
</dbReference>
<dbReference type="InterPro" id="IPR036388">
    <property type="entry name" value="WH-like_DNA-bd_sf"/>
</dbReference>
<keyword evidence="1" id="KW-0805">Transcription regulation</keyword>
<keyword evidence="3" id="KW-0804">Transcription</keyword>
<gene>
    <name evidence="6" type="ORF">HYZ11_05820</name>
</gene>
<dbReference type="Gene3D" id="1.20.120.530">
    <property type="entry name" value="GntR ligand-binding domain-like"/>
    <property type="match status" value="1"/>
</dbReference>
<dbReference type="SMART" id="SM00895">
    <property type="entry name" value="FCD"/>
    <property type="match status" value="1"/>
</dbReference>
<sequence>MLRPVKKTRLYEDVVAQIQKLVRTKKLSPGDKLPSERELAVALGIGRPSVREALRTLDSMGLIEVRSGQGAFLRNLSLDPYLASIRDSLAFLLDVREETLLELWEVRQGLEEQMARLAARRRSALDLERLRGLTGEMERGLGAPEEVVRSGMAFHRALCEAAGNAVLLTVWEAIAGLIEKSQRRIIGVPGQPREAFAKHEALLAAVEAGDAEGARRAMREHMEAEEAHLRGALASARPEGPGRGGRNGKAKREGALKKAAKAV</sequence>
<reference evidence="6" key="1">
    <citation type="submission" date="2020-07" db="EMBL/GenBank/DDBJ databases">
        <title>Huge and variable diversity of episymbiotic CPR bacteria and DPANN archaea in groundwater ecosystems.</title>
        <authorList>
            <person name="He C.Y."/>
            <person name="Keren R."/>
            <person name="Whittaker M."/>
            <person name="Farag I.F."/>
            <person name="Doudna J."/>
            <person name="Cate J.H.D."/>
            <person name="Banfield J.F."/>
        </authorList>
    </citation>
    <scope>NUCLEOTIDE SEQUENCE</scope>
    <source>
        <strain evidence="6">NC_groundwater_763_Ag_S-0.2um_68_21</strain>
    </source>
</reference>
<evidence type="ECO:0000313" key="7">
    <source>
        <dbReference type="Proteomes" id="UP000782312"/>
    </source>
</evidence>
<evidence type="ECO:0000313" key="6">
    <source>
        <dbReference type="EMBL" id="MBI3127101.1"/>
    </source>
</evidence>
<dbReference type="PROSITE" id="PS50949">
    <property type="entry name" value="HTH_GNTR"/>
    <property type="match status" value="1"/>
</dbReference>
<dbReference type="PRINTS" id="PR00035">
    <property type="entry name" value="HTHGNTR"/>
</dbReference>
<protein>
    <submittedName>
        <fullName evidence="6">FadR family transcriptional regulator</fullName>
    </submittedName>
</protein>
<dbReference type="CDD" id="cd07377">
    <property type="entry name" value="WHTH_GntR"/>
    <property type="match status" value="1"/>
</dbReference>
<comment type="caution">
    <text evidence="6">The sequence shown here is derived from an EMBL/GenBank/DDBJ whole genome shotgun (WGS) entry which is preliminary data.</text>
</comment>
<dbReference type="SMART" id="SM00345">
    <property type="entry name" value="HTH_GNTR"/>
    <property type="match status" value="1"/>
</dbReference>
<feature type="region of interest" description="Disordered" evidence="4">
    <location>
        <begin position="231"/>
        <end position="263"/>
    </location>
</feature>
<name>A0A932I0D6_UNCTE</name>
<proteinExistence type="predicted"/>
<dbReference type="InterPro" id="IPR011711">
    <property type="entry name" value="GntR_C"/>
</dbReference>
<dbReference type="EMBL" id="JACPUR010000015">
    <property type="protein sequence ID" value="MBI3127101.1"/>
    <property type="molecule type" value="Genomic_DNA"/>
</dbReference>
<feature type="domain" description="HTH gntR-type" evidence="5">
    <location>
        <begin position="8"/>
        <end position="76"/>
    </location>
</feature>
<evidence type="ECO:0000256" key="1">
    <source>
        <dbReference type="ARBA" id="ARBA00023015"/>
    </source>
</evidence>
<dbReference type="GO" id="GO:0003677">
    <property type="term" value="F:DNA binding"/>
    <property type="evidence" value="ECO:0007669"/>
    <property type="project" value="UniProtKB-KW"/>
</dbReference>
<dbReference type="Proteomes" id="UP000782312">
    <property type="component" value="Unassembled WGS sequence"/>
</dbReference>
<dbReference type="PANTHER" id="PTHR43537:SF5">
    <property type="entry name" value="UXU OPERON TRANSCRIPTIONAL REGULATOR"/>
    <property type="match status" value="1"/>
</dbReference>
<dbReference type="InterPro" id="IPR000524">
    <property type="entry name" value="Tscrpt_reg_HTH_GntR"/>
</dbReference>
<organism evidence="6 7">
    <name type="scientific">Tectimicrobiota bacterium</name>
    <dbReference type="NCBI Taxonomy" id="2528274"/>
    <lineage>
        <taxon>Bacteria</taxon>
        <taxon>Pseudomonadati</taxon>
        <taxon>Nitrospinota/Tectimicrobiota group</taxon>
        <taxon>Candidatus Tectimicrobiota</taxon>
    </lineage>
</organism>
<dbReference type="InterPro" id="IPR036390">
    <property type="entry name" value="WH_DNA-bd_sf"/>
</dbReference>
<dbReference type="SUPFAM" id="SSF46785">
    <property type="entry name" value="Winged helix' DNA-binding domain"/>
    <property type="match status" value="1"/>
</dbReference>
<dbReference type="InterPro" id="IPR008920">
    <property type="entry name" value="TF_FadR/GntR_C"/>
</dbReference>
<dbReference type="Pfam" id="PF00392">
    <property type="entry name" value="GntR"/>
    <property type="match status" value="1"/>
</dbReference>
<evidence type="ECO:0000256" key="2">
    <source>
        <dbReference type="ARBA" id="ARBA00023125"/>
    </source>
</evidence>
<dbReference type="GO" id="GO:0003700">
    <property type="term" value="F:DNA-binding transcription factor activity"/>
    <property type="evidence" value="ECO:0007669"/>
    <property type="project" value="InterPro"/>
</dbReference>
<evidence type="ECO:0000259" key="5">
    <source>
        <dbReference type="PROSITE" id="PS50949"/>
    </source>
</evidence>
<accession>A0A932I0D6</accession>
<dbReference type="Gene3D" id="1.10.10.10">
    <property type="entry name" value="Winged helix-like DNA-binding domain superfamily/Winged helix DNA-binding domain"/>
    <property type="match status" value="1"/>
</dbReference>
<dbReference type="SUPFAM" id="SSF48008">
    <property type="entry name" value="GntR ligand-binding domain-like"/>
    <property type="match status" value="1"/>
</dbReference>
<keyword evidence="2" id="KW-0238">DNA-binding</keyword>